<proteinExistence type="predicted"/>
<comment type="caution">
    <text evidence="3">The sequence shown here is derived from an EMBL/GenBank/DDBJ whole genome shotgun (WGS) entry which is preliminary data.</text>
</comment>
<sequence>MKMMMLQPLWDLLRGHSSLLLSPLFPVLFSLGGYLTCCLPYLLLDLLALRWASLRRYKLQPQSSVSWASVRSCLSLTLYNHLVFLLPITLLHGYLSPAHLPAQAPPFPASWPRCSSACCCSTSRASPGTCCTTGCPGSTAPSTRCTIAPVPPGRSPRRRQGRWRPEPGLLLGMHPGPPGPAPPQPAGLLPAQHLALCGGPLRLRPALGHAPPLSPPPVRGRAAPRPAPPQLLLQLRTILHPLGPPHRDPADPLRTGQREEVKRSRDGGQEMEKVGVKRYLNGATDIKLCCKRLKEM</sequence>
<dbReference type="EMBL" id="JAAKFY010000008">
    <property type="protein sequence ID" value="KAF3853023.1"/>
    <property type="molecule type" value="Genomic_DNA"/>
</dbReference>
<keyword evidence="2" id="KW-0472">Membrane</keyword>
<evidence type="ECO:0000256" key="2">
    <source>
        <dbReference type="SAM" id="Phobius"/>
    </source>
</evidence>
<evidence type="ECO:0000256" key="1">
    <source>
        <dbReference type="SAM" id="MobiDB-lite"/>
    </source>
</evidence>
<keyword evidence="4" id="KW-1185">Reference proteome</keyword>
<reference evidence="3 4" key="1">
    <citation type="submission" date="2020-03" db="EMBL/GenBank/DDBJ databases">
        <title>Dissostichus mawsoni Genome sequencing and assembly.</title>
        <authorList>
            <person name="Park H."/>
        </authorList>
    </citation>
    <scope>NUCLEOTIDE SEQUENCE [LARGE SCALE GENOMIC DNA]</scope>
    <source>
        <strain evidence="3">DM0001</strain>
        <tissue evidence="3">Muscle</tissue>
    </source>
</reference>
<name>A0A7J5YUY6_DISMA</name>
<accession>A0A7J5YUY6</accession>
<protein>
    <submittedName>
        <fullName evidence="3">Uncharacterized protein</fullName>
    </submittedName>
</protein>
<evidence type="ECO:0000313" key="3">
    <source>
        <dbReference type="EMBL" id="KAF3853023.1"/>
    </source>
</evidence>
<dbReference type="Proteomes" id="UP000518266">
    <property type="component" value="Unassembled WGS sequence"/>
</dbReference>
<organism evidence="3 4">
    <name type="scientific">Dissostichus mawsoni</name>
    <name type="common">Antarctic cod</name>
    <dbReference type="NCBI Taxonomy" id="36200"/>
    <lineage>
        <taxon>Eukaryota</taxon>
        <taxon>Metazoa</taxon>
        <taxon>Chordata</taxon>
        <taxon>Craniata</taxon>
        <taxon>Vertebrata</taxon>
        <taxon>Euteleostomi</taxon>
        <taxon>Actinopterygii</taxon>
        <taxon>Neopterygii</taxon>
        <taxon>Teleostei</taxon>
        <taxon>Neoteleostei</taxon>
        <taxon>Acanthomorphata</taxon>
        <taxon>Eupercaria</taxon>
        <taxon>Perciformes</taxon>
        <taxon>Notothenioidei</taxon>
        <taxon>Nototheniidae</taxon>
        <taxon>Dissostichus</taxon>
    </lineage>
</organism>
<dbReference type="AlphaFoldDB" id="A0A7J5YUY6"/>
<gene>
    <name evidence="3" type="ORF">F7725_013711</name>
</gene>
<dbReference type="OrthoDB" id="1658724at2759"/>
<keyword evidence="2" id="KW-0812">Transmembrane</keyword>
<feature type="transmembrane region" description="Helical" evidence="2">
    <location>
        <begin position="20"/>
        <end position="52"/>
    </location>
</feature>
<feature type="region of interest" description="Disordered" evidence="1">
    <location>
        <begin position="207"/>
        <end position="226"/>
    </location>
</feature>
<feature type="compositionally biased region" description="Basic and acidic residues" evidence="1">
    <location>
        <begin position="245"/>
        <end position="273"/>
    </location>
</feature>
<evidence type="ECO:0000313" key="4">
    <source>
        <dbReference type="Proteomes" id="UP000518266"/>
    </source>
</evidence>
<feature type="region of interest" description="Disordered" evidence="1">
    <location>
        <begin position="146"/>
        <end position="167"/>
    </location>
</feature>
<keyword evidence="2" id="KW-1133">Transmembrane helix</keyword>
<feature type="region of interest" description="Disordered" evidence="1">
    <location>
        <begin position="241"/>
        <end position="273"/>
    </location>
</feature>